<proteinExistence type="predicted"/>
<accession>A0A7Y0Q7E2</accession>
<dbReference type="Proteomes" id="UP000568664">
    <property type="component" value="Unassembled WGS sequence"/>
</dbReference>
<comment type="caution">
    <text evidence="1">The sequence shown here is derived from an EMBL/GenBank/DDBJ whole genome shotgun (WGS) entry which is preliminary data.</text>
</comment>
<name>A0A7Y0Q7E2_9GAMM</name>
<dbReference type="RefSeq" id="WP_169075410.1">
    <property type="nucleotide sequence ID" value="NZ_JABBXH010000003.1"/>
</dbReference>
<evidence type="ECO:0000313" key="1">
    <source>
        <dbReference type="EMBL" id="NMP32091.1"/>
    </source>
</evidence>
<dbReference type="PROSITE" id="PS51257">
    <property type="entry name" value="PROKAR_LIPOPROTEIN"/>
    <property type="match status" value="1"/>
</dbReference>
<evidence type="ECO:0000313" key="2">
    <source>
        <dbReference type="Proteomes" id="UP000568664"/>
    </source>
</evidence>
<protein>
    <recommendedName>
        <fullName evidence="3">Lipoprotein</fullName>
    </recommendedName>
</protein>
<organism evidence="1 2">
    <name type="scientific">Thalassotalea algicola</name>
    <dbReference type="NCBI Taxonomy" id="2716224"/>
    <lineage>
        <taxon>Bacteria</taxon>
        <taxon>Pseudomonadati</taxon>
        <taxon>Pseudomonadota</taxon>
        <taxon>Gammaproteobacteria</taxon>
        <taxon>Alteromonadales</taxon>
        <taxon>Colwelliaceae</taxon>
        <taxon>Thalassotalea</taxon>
    </lineage>
</organism>
<dbReference type="AlphaFoldDB" id="A0A7Y0Q7E2"/>
<reference evidence="1 2" key="1">
    <citation type="submission" date="2020-04" db="EMBL/GenBank/DDBJ databases">
        <title>Thalassotalea sp. M1531, isolated from the surface of marine red alga.</title>
        <authorList>
            <person name="Pang L."/>
            <person name="Lu D.-C."/>
        </authorList>
    </citation>
    <scope>NUCLEOTIDE SEQUENCE [LARGE SCALE GENOMIC DNA]</scope>
    <source>
        <strain evidence="1 2">M1531</strain>
    </source>
</reference>
<dbReference type="EMBL" id="JABBXH010000003">
    <property type="protein sequence ID" value="NMP32091.1"/>
    <property type="molecule type" value="Genomic_DNA"/>
</dbReference>
<evidence type="ECO:0008006" key="3">
    <source>
        <dbReference type="Google" id="ProtNLM"/>
    </source>
</evidence>
<sequence length="151" mass="16600">MNKSLIILLLSTLTACGGGSESTKEPTISSTIAPQSSDIDITTGELISTPEFSFIGSFDLTINIAEAPEGSIQYYINICSEFTEENNEIIVNYDSCMLRTFLTSQPQSFELALSESQSTLVAQIWPMENNAVVIDVFWQKQGEVSVWNISI</sequence>
<keyword evidence="2" id="KW-1185">Reference proteome</keyword>
<gene>
    <name evidence="1" type="ORF">HII17_10975</name>
</gene>